<dbReference type="PROSITE" id="PS50043">
    <property type="entry name" value="HTH_LUXR_2"/>
    <property type="match status" value="1"/>
</dbReference>
<dbReference type="Gene3D" id="1.10.10.10">
    <property type="entry name" value="Winged helix-like DNA-binding domain superfamily/Winged helix DNA-binding domain"/>
    <property type="match status" value="1"/>
</dbReference>
<dbReference type="PANTHER" id="PTHR44688:SF16">
    <property type="entry name" value="DNA-BINDING TRANSCRIPTIONAL ACTIVATOR DEVR_DOSR"/>
    <property type="match status" value="1"/>
</dbReference>
<proteinExistence type="predicted"/>
<reference evidence="5" key="1">
    <citation type="submission" date="2022-10" db="EMBL/GenBank/DDBJ databases">
        <title>The WGS of Solirubrobacter sp. CPCC 204708.</title>
        <authorList>
            <person name="Jiang Z."/>
        </authorList>
    </citation>
    <scope>NUCLEOTIDE SEQUENCE</scope>
    <source>
        <strain evidence="5">CPCC 204708</strain>
    </source>
</reference>
<evidence type="ECO:0000256" key="1">
    <source>
        <dbReference type="ARBA" id="ARBA00023015"/>
    </source>
</evidence>
<dbReference type="InterPro" id="IPR016032">
    <property type="entry name" value="Sig_transdc_resp-reg_C-effctor"/>
</dbReference>
<evidence type="ECO:0000259" key="4">
    <source>
        <dbReference type="PROSITE" id="PS50043"/>
    </source>
</evidence>
<dbReference type="PRINTS" id="PR00038">
    <property type="entry name" value="HTHLUXR"/>
</dbReference>
<evidence type="ECO:0000313" key="6">
    <source>
        <dbReference type="Proteomes" id="UP001147700"/>
    </source>
</evidence>
<dbReference type="PANTHER" id="PTHR44688">
    <property type="entry name" value="DNA-BINDING TRANSCRIPTIONAL ACTIVATOR DEVR_DOSR"/>
    <property type="match status" value="1"/>
</dbReference>
<accession>A0ABT4RJ17</accession>
<evidence type="ECO:0000256" key="2">
    <source>
        <dbReference type="ARBA" id="ARBA00023125"/>
    </source>
</evidence>
<feature type="domain" description="HTH luxR-type" evidence="4">
    <location>
        <begin position="286"/>
        <end position="351"/>
    </location>
</feature>
<keyword evidence="6" id="KW-1185">Reference proteome</keyword>
<sequence>MDRARLGIRAQAAREAIAELAEQPLPPRELLDEVDERVRRIVPVDTAGWWVSDPDSLLPIELFEFDIEEVRREVKGSAYYDELDRAGRGVAAISSHPSSALQAAGGPEPFVADTGTWGHKLRILTRSAGASWGMACIARGPDLPAFSSAEMAFVEAVASDVGNALRVTLSRTASAGENDSPVGPGTVVLDPKLAVEGATRDARYWLDRLGVAPDGPVPASMQWAAMQARAAERLTETGRVVRPARVRMPLDDGTWIVVQADVLTGTELPRTALTLRPAGRAEMMPLRLAMHGLTPREAEVSTLLADGRSTDDIGRALHLSRHTVRDYTKVIFAKLEVHSRPEFTTLLSTGARAA</sequence>
<evidence type="ECO:0000256" key="3">
    <source>
        <dbReference type="ARBA" id="ARBA00023163"/>
    </source>
</evidence>
<dbReference type="Pfam" id="PF00196">
    <property type="entry name" value="GerE"/>
    <property type="match status" value="1"/>
</dbReference>
<dbReference type="SMART" id="SM00421">
    <property type="entry name" value="HTH_LUXR"/>
    <property type="match status" value="1"/>
</dbReference>
<dbReference type="SUPFAM" id="SSF46894">
    <property type="entry name" value="C-terminal effector domain of the bipartite response regulators"/>
    <property type="match status" value="1"/>
</dbReference>
<evidence type="ECO:0000313" key="5">
    <source>
        <dbReference type="EMBL" id="MDA0138547.1"/>
    </source>
</evidence>
<protein>
    <submittedName>
        <fullName evidence="5">LuxR C-terminal-related transcriptional regulator</fullName>
    </submittedName>
</protein>
<dbReference type="InterPro" id="IPR000792">
    <property type="entry name" value="Tscrpt_reg_LuxR_C"/>
</dbReference>
<dbReference type="InterPro" id="IPR036388">
    <property type="entry name" value="WH-like_DNA-bd_sf"/>
</dbReference>
<gene>
    <name evidence="5" type="ORF">OJ962_13675</name>
</gene>
<name>A0ABT4RJ17_9ACTN</name>
<dbReference type="CDD" id="cd06170">
    <property type="entry name" value="LuxR_C_like"/>
    <property type="match status" value="1"/>
</dbReference>
<organism evidence="5 6">
    <name type="scientific">Solirubrobacter deserti</name>
    <dbReference type="NCBI Taxonomy" id="2282478"/>
    <lineage>
        <taxon>Bacteria</taxon>
        <taxon>Bacillati</taxon>
        <taxon>Actinomycetota</taxon>
        <taxon>Thermoleophilia</taxon>
        <taxon>Solirubrobacterales</taxon>
        <taxon>Solirubrobacteraceae</taxon>
        <taxon>Solirubrobacter</taxon>
    </lineage>
</organism>
<keyword evidence="1" id="KW-0805">Transcription regulation</keyword>
<keyword evidence="2" id="KW-0238">DNA-binding</keyword>
<dbReference type="RefSeq" id="WP_202958555.1">
    <property type="nucleotide sequence ID" value="NZ_JAPCID010000016.1"/>
</dbReference>
<dbReference type="EMBL" id="JAPCID010000016">
    <property type="protein sequence ID" value="MDA0138547.1"/>
    <property type="molecule type" value="Genomic_DNA"/>
</dbReference>
<comment type="caution">
    <text evidence="5">The sequence shown here is derived from an EMBL/GenBank/DDBJ whole genome shotgun (WGS) entry which is preliminary data.</text>
</comment>
<dbReference type="Proteomes" id="UP001147700">
    <property type="component" value="Unassembled WGS sequence"/>
</dbReference>
<keyword evidence="3" id="KW-0804">Transcription</keyword>